<dbReference type="OrthoDB" id="5515308at2"/>
<gene>
    <name evidence="2" type="ORF">TsocGM_15680</name>
</gene>
<name>A0A432MHX8_9BACT</name>
<dbReference type="AlphaFoldDB" id="A0A432MHX8"/>
<dbReference type="Pfam" id="PF06127">
    <property type="entry name" value="Mpo1-like"/>
    <property type="match status" value="1"/>
</dbReference>
<comment type="caution">
    <text evidence="2">The sequence shown here is derived from an EMBL/GenBank/DDBJ whole genome shotgun (WGS) entry which is preliminary data.</text>
</comment>
<keyword evidence="1" id="KW-0812">Transmembrane</keyword>
<dbReference type="RefSeq" id="WP_126726406.1">
    <property type="nucleotide sequence ID" value="NZ_RYZH01000030.1"/>
</dbReference>
<feature type="transmembrane region" description="Helical" evidence="1">
    <location>
        <begin position="25"/>
        <end position="42"/>
    </location>
</feature>
<accession>A0A432MHX8</accession>
<keyword evidence="1" id="KW-0472">Membrane</keyword>
<evidence type="ECO:0000313" key="3">
    <source>
        <dbReference type="Proteomes" id="UP000280296"/>
    </source>
</evidence>
<dbReference type="Proteomes" id="UP000280296">
    <property type="component" value="Unassembled WGS sequence"/>
</dbReference>
<keyword evidence="1" id="KW-1133">Transmembrane helix</keyword>
<reference evidence="2 3" key="1">
    <citation type="submission" date="2018-12" db="EMBL/GenBank/DDBJ databases">
        <authorList>
            <person name="Toschakov S.V."/>
        </authorList>
    </citation>
    <scope>NUCLEOTIDE SEQUENCE [LARGE SCALE GENOMIC DNA]</scope>
    <source>
        <strain evidence="2 3">GM2012</strain>
    </source>
</reference>
<feature type="transmembrane region" description="Helical" evidence="1">
    <location>
        <begin position="48"/>
        <end position="67"/>
    </location>
</feature>
<evidence type="ECO:0000313" key="2">
    <source>
        <dbReference type="EMBL" id="RUL86744.1"/>
    </source>
</evidence>
<organism evidence="2 3">
    <name type="scientific">Tautonia sociabilis</name>
    <dbReference type="NCBI Taxonomy" id="2080755"/>
    <lineage>
        <taxon>Bacteria</taxon>
        <taxon>Pseudomonadati</taxon>
        <taxon>Planctomycetota</taxon>
        <taxon>Planctomycetia</taxon>
        <taxon>Isosphaerales</taxon>
        <taxon>Isosphaeraceae</taxon>
        <taxon>Tautonia</taxon>
    </lineage>
</organism>
<evidence type="ECO:0000256" key="1">
    <source>
        <dbReference type="SAM" id="Phobius"/>
    </source>
</evidence>
<keyword evidence="3" id="KW-1185">Reference proteome</keyword>
<reference evidence="2 3" key="2">
    <citation type="submission" date="2019-01" db="EMBL/GenBank/DDBJ databases">
        <title>Tautonia sociabilis, a novel thermotolerant planctomycete of Isosphaeraceae family, isolated from a 4000 m deep subterranean habitat.</title>
        <authorList>
            <person name="Kovaleva O.L."/>
            <person name="Elcheninov A.G."/>
            <person name="Van Heerden E."/>
            <person name="Toshchakov S.V."/>
            <person name="Novikov A."/>
            <person name="Bonch-Osmolovskaya E.A."/>
            <person name="Kublanov I.V."/>
        </authorList>
    </citation>
    <scope>NUCLEOTIDE SEQUENCE [LARGE SCALE GENOMIC DNA]</scope>
    <source>
        <strain evidence="2 3">GM2012</strain>
    </source>
</reference>
<protein>
    <submittedName>
        <fullName evidence="2">DUF962 domain-containing protein</fullName>
    </submittedName>
</protein>
<dbReference type="EMBL" id="RYZH01000030">
    <property type="protein sequence ID" value="RUL86744.1"/>
    <property type="molecule type" value="Genomic_DNA"/>
</dbReference>
<sequence length="108" mass="12007">MLCPPLSPDPVVQDWIARHKNPANFALHIVAIPPTILGVLYIPIYLTLLSIPVFLTALGLFAGGYLVQFLGHAIDRSEPGEIALLRRWLRRQWERRAAVGARAGRESS</sequence>
<dbReference type="InterPro" id="IPR009305">
    <property type="entry name" value="Mpo1-like"/>
</dbReference>
<proteinExistence type="predicted"/>